<comment type="similarity">
    <text evidence="1">Belongs to the FldB/FldC dehydratase alpha/beta subunit family.</text>
</comment>
<sequence length="375" mass="42837">MIKNLLKQCEEIALNPKKTVCDYIEKKNIKAIGMIPLFGPEELVDAAGMLPVGLWGSYDIEINLAKEYFPPFCASAVMAIMELGLNGTYNMLSGVIIPGMTDSLISLSQNWRAGVKNIPLIFMAYPQNRKLPCGMEYLEEELKSVKEELEKIRGSQIEEEEIQRSIQLYNEHRAAMREFDKLASTHPNTVNNRERSVVFKSAFFMPKREHLSLIKQLNEELKKLPEEKYPGKRIVVTGIMLDDRRILDILEEHGMRIVGDSLVQESVQYGTDVPQEGKNSLEQMAKQWRDIEGFTAAYDPFKLRGKLSAELCEERNADGAIYASVKFSDLDEFDMPIWMQDLQALGHKVLSIEVDQQDRNPEQIKTRIQAFSEIL</sequence>
<accession>A0A017H2E9</accession>
<evidence type="ECO:0000256" key="1">
    <source>
        <dbReference type="ARBA" id="ARBA00005806"/>
    </source>
</evidence>
<dbReference type="Proteomes" id="UP000031184">
    <property type="component" value="Unassembled WGS sequence"/>
</dbReference>
<name>A0A017H2E9_9FUSO</name>
<reference evidence="5 6" key="1">
    <citation type="submission" date="2013-08" db="EMBL/GenBank/DDBJ databases">
        <title>An opportunistic ruminal bacterium that causes liver abscesses in cattle.</title>
        <authorList>
            <person name="Benahmed F.H."/>
            <person name="Rasmussen M."/>
            <person name="Harbottle H."/>
            <person name="Soppet D."/>
            <person name="Nagaraja T.G."/>
            <person name="Davidson M."/>
        </authorList>
    </citation>
    <scope>NUCLEOTIDE SEQUENCE [LARGE SCALE GENOMIC DNA]</scope>
    <source>
        <strain evidence="5 6">B35</strain>
    </source>
</reference>
<evidence type="ECO:0000313" key="6">
    <source>
        <dbReference type="Proteomes" id="UP000031184"/>
    </source>
</evidence>
<dbReference type="RefSeq" id="WP_039122507.1">
    <property type="nucleotide sequence ID" value="NZ_AOJP01000017.1"/>
</dbReference>
<dbReference type="EMBL" id="AUZI01000027">
    <property type="protein sequence ID" value="KID48187.1"/>
    <property type="molecule type" value="Genomic_DNA"/>
</dbReference>
<protein>
    <submittedName>
        <fullName evidence="5">R-phenyllactate dehydratase small subunit</fullName>
    </submittedName>
</protein>
<dbReference type="GO" id="GO:0046872">
    <property type="term" value="F:metal ion binding"/>
    <property type="evidence" value="ECO:0007669"/>
    <property type="project" value="UniProtKB-KW"/>
</dbReference>
<organism evidence="5 6">
    <name type="scientific">Fusobacterium necrophorum subsp. funduliforme B35</name>
    <dbReference type="NCBI Taxonomy" id="1226633"/>
    <lineage>
        <taxon>Bacteria</taxon>
        <taxon>Fusobacteriati</taxon>
        <taxon>Fusobacteriota</taxon>
        <taxon>Fusobacteriia</taxon>
        <taxon>Fusobacteriales</taxon>
        <taxon>Fusobacteriaceae</taxon>
        <taxon>Fusobacterium</taxon>
    </lineage>
</organism>
<dbReference type="OrthoDB" id="355459at2"/>
<comment type="caution">
    <text evidence="5">The sequence shown here is derived from an EMBL/GenBank/DDBJ whole genome shotgun (WGS) entry which is preliminary data.</text>
</comment>
<dbReference type="Gene3D" id="3.40.50.11900">
    <property type="match status" value="1"/>
</dbReference>
<evidence type="ECO:0000313" key="5">
    <source>
        <dbReference type="EMBL" id="KID48187.1"/>
    </source>
</evidence>
<keyword evidence="4" id="KW-0411">Iron-sulfur</keyword>
<dbReference type="PANTHER" id="PTHR30548">
    <property type="entry name" value="2-HYDROXYGLUTARYL-COA DEHYDRATASE, D-COMPONENT-RELATED"/>
    <property type="match status" value="1"/>
</dbReference>
<dbReference type="PANTHER" id="PTHR30548:SF5">
    <property type="entry name" value="SUBUNIT OF OXYGEN-SENSITIVE 2-HYDROXYISOCAPROYL-COA DEHYDRATASE"/>
    <property type="match status" value="1"/>
</dbReference>
<evidence type="ECO:0000256" key="2">
    <source>
        <dbReference type="ARBA" id="ARBA00022723"/>
    </source>
</evidence>
<dbReference type="GO" id="GO:0051536">
    <property type="term" value="F:iron-sulfur cluster binding"/>
    <property type="evidence" value="ECO:0007669"/>
    <property type="project" value="UniProtKB-KW"/>
</dbReference>
<dbReference type="Gene3D" id="1.20.1270.370">
    <property type="match status" value="1"/>
</dbReference>
<gene>
    <name evidence="5" type="ORF">C095_10770</name>
</gene>
<keyword evidence="2" id="KW-0479">Metal-binding</keyword>
<dbReference type="InterPro" id="IPR010327">
    <property type="entry name" value="FldB/FldC_alpha/beta"/>
</dbReference>
<keyword evidence="3" id="KW-0408">Iron</keyword>
<dbReference type="Gene3D" id="3.40.50.11890">
    <property type="match status" value="1"/>
</dbReference>
<proteinExistence type="inferred from homology"/>
<dbReference type="Pfam" id="PF06050">
    <property type="entry name" value="HGD-D"/>
    <property type="match status" value="1"/>
</dbReference>
<dbReference type="AlphaFoldDB" id="A0A017H2E9"/>
<evidence type="ECO:0000256" key="3">
    <source>
        <dbReference type="ARBA" id="ARBA00023004"/>
    </source>
</evidence>
<evidence type="ECO:0000256" key="4">
    <source>
        <dbReference type="ARBA" id="ARBA00023014"/>
    </source>
</evidence>
<dbReference type="PATRIC" id="fig|1226633.4.peg.2181"/>